<dbReference type="PATRIC" id="fig|1127696.3.peg.653"/>
<evidence type="ECO:0000313" key="3">
    <source>
        <dbReference type="Proteomes" id="UP000010408"/>
    </source>
</evidence>
<dbReference type="AlphaFoldDB" id="L1NEP3"/>
<name>L1NEP3_9PORP</name>
<evidence type="ECO:0000313" key="2">
    <source>
        <dbReference type="EMBL" id="EKY01969.1"/>
    </source>
</evidence>
<sequence length="302" mass="34110">MYTKHLLLSALLVGSSTLSLRAQQGAPQDTTLQWRKHILELKDHQGQLEVKVYQLDSTGAKRPSAYLFRGIYGEGRIEEQGTGEHIRLPRPEIFFPTRRGQSRSKSKRYLTSLGASIGYTTLTGSGATGLKRTRSLRYDIQLLEYHQVLSPRLMLSAGLHLQLNSLHLSGDYAYREENGESKLVHYTVPEGVRTSRLHITYLTLPLTLRFRPWAKPFDHWEFSFGAEFKLRTASSSKVWIGDYRTPRVLGKDLGINPISLDLRAQIKCAPVGIYATYSLLPLFLDRGLPTTYIYSLGVSLGL</sequence>
<dbReference type="RefSeq" id="WP_005468958.1">
    <property type="nucleotide sequence ID" value="NZ_KB291044.1"/>
</dbReference>
<proteinExistence type="predicted"/>
<reference evidence="2 3" key="1">
    <citation type="submission" date="2012-05" db="EMBL/GenBank/DDBJ databases">
        <authorList>
            <person name="Weinstock G."/>
            <person name="Sodergren E."/>
            <person name="Lobos E.A."/>
            <person name="Fulton L."/>
            <person name="Fulton R."/>
            <person name="Courtney L."/>
            <person name="Fronick C."/>
            <person name="O'Laughlin M."/>
            <person name="Godfrey J."/>
            <person name="Wilson R.M."/>
            <person name="Miner T."/>
            <person name="Farmer C."/>
            <person name="Delehaunty K."/>
            <person name="Cordes M."/>
            <person name="Minx P."/>
            <person name="Tomlinson C."/>
            <person name="Chen J."/>
            <person name="Wollam A."/>
            <person name="Pepin K.H."/>
            <person name="Bhonagiri V."/>
            <person name="Zhang X."/>
            <person name="Suruliraj S."/>
            <person name="Warren W."/>
            <person name="Mitreva M."/>
            <person name="Mardis E.R."/>
            <person name="Wilson R.K."/>
        </authorList>
    </citation>
    <scope>NUCLEOTIDE SEQUENCE [LARGE SCALE GENOMIC DNA]</scope>
    <source>
        <strain evidence="2 3">F0037</strain>
    </source>
</reference>
<dbReference type="Proteomes" id="UP000010408">
    <property type="component" value="Unassembled WGS sequence"/>
</dbReference>
<dbReference type="eggNOG" id="ENOG502ZBPQ">
    <property type="taxonomic scope" value="Bacteria"/>
</dbReference>
<evidence type="ECO:0000256" key="1">
    <source>
        <dbReference type="SAM" id="SignalP"/>
    </source>
</evidence>
<dbReference type="STRING" id="1127696.HMPREF9134_00731"/>
<accession>L1NEP3</accession>
<keyword evidence="1" id="KW-0732">Signal</keyword>
<organism evidence="2 3">
    <name type="scientific">Porphyromonas catoniae F0037</name>
    <dbReference type="NCBI Taxonomy" id="1127696"/>
    <lineage>
        <taxon>Bacteria</taxon>
        <taxon>Pseudomonadati</taxon>
        <taxon>Bacteroidota</taxon>
        <taxon>Bacteroidia</taxon>
        <taxon>Bacteroidales</taxon>
        <taxon>Porphyromonadaceae</taxon>
        <taxon>Porphyromonas</taxon>
    </lineage>
</organism>
<feature type="chain" id="PRO_5003955092" description="Outer membrane protein beta-barrel domain-containing protein" evidence="1">
    <location>
        <begin position="23"/>
        <end position="302"/>
    </location>
</feature>
<comment type="caution">
    <text evidence="2">The sequence shown here is derived from an EMBL/GenBank/DDBJ whole genome shotgun (WGS) entry which is preliminary data.</text>
</comment>
<feature type="signal peptide" evidence="1">
    <location>
        <begin position="1"/>
        <end position="22"/>
    </location>
</feature>
<dbReference type="HOGENOM" id="CLU_079875_0_0_10"/>
<protein>
    <recommendedName>
        <fullName evidence="4">Outer membrane protein beta-barrel domain-containing protein</fullName>
    </recommendedName>
</protein>
<gene>
    <name evidence="2" type="ORF">HMPREF9134_00731</name>
</gene>
<dbReference type="EMBL" id="AMEQ01000022">
    <property type="protein sequence ID" value="EKY01969.1"/>
    <property type="molecule type" value="Genomic_DNA"/>
</dbReference>
<evidence type="ECO:0008006" key="4">
    <source>
        <dbReference type="Google" id="ProtNLM"/>
    </source>
</evidence>